<keyword evidence="1" id="KW-0732">Signal</keyword>
<dbReference type="AlphaFoldDB" id="A0A3D9HZ74"/>
<reference evidence="3 4" key="1">
    <citation type="submission" date="2018-07" db="EMBL/GenBank/DDBJ databases">
        <title>Genomic Encyclopedia of Type Strains, Phase III (KMG-III): the genomes of soil and plant-associated and newly described type strains.</title>
        <authorList>
            <person name="Whitman W."/>
        </authorList>
    </citation>
    <scope>NUCLEOTIDE SEQUENCE [LARGE SCALE GENOMIC DNA]</scope>
    <source>
        <strain evidence="3 4">CECT 8488</strain>
    </source>
</reference>
<dbReference type="InterPro" id="IPR003646">
    <property type="entry name" value="SH3-like_bac-type"/>
</dbReference>
<dbReference type="PROSITE" id="PS00018">
    <property type="entry name" value="EF_HAND_1"/>
    <property type="match status" value="1"/>
</dbReference>
<dbReference type="GO" id="GO:0004197">
    <property type="term" value="F:cysteine-type endopeptidase activity"/>
    <property type="evidence" value="ECO:0007669"/>
    <property type="project" value="InterPro"/>
</dbReference>
<dbReference type="InterPro" id="IPR018247">
    <property type="entry name" value="EF_Hand_1_Ca_BS"/>
</dbReference>
<dbReference type="RefSeq" id="WP_115935274.1">
    <property type="nucleotide sequence ID" value="NZ_QRDW01000001.1"/>
</dbReference>
<evidence type="ECO:0000256" key="1">
    <source>
        <dbReference type="SAM" id="SignalP"/>
    </source>
</evidence>
<dbReference type="EMBL" id="QRDW01000001">
    <property type="protein sequence ID" value="RED54206.1"/>
    <property type="molecule type" value="Genomic_DNA"/>
</dbReference>
<dbReference type="InterPro" id="IPR011600">
    <property type="entry name" value="Pept_C14_caspase"/>
</dbReference>
<evidence type="ECO:0000313" key="3">
    <source>
        <dbReference type="EMBL" id="RED54206.1"/>
    </source>
</evidence>
<keyword evidence="4" id="KW-1185">Reference proteome</keyword>
<dbReference type="SUPFAM" id="SSF52129">
    <property type="entry name" value="Caspase-like"/>
    <property type="match status" value="1"/>
</dbReference>
<dbReference type="PROSITE" id="PS51781">
    <property type="entry name" value="SH3B"/>
    <property type="match status" value="1"/>
</dbReference>
<dbReference type="SMART" id="SM00287">
    <property type="entry name" value="SH3b"/>
    <property type="match status" value="1"/>
</dbReference>
<gene>
    <name evidence="3" type="ORF">DFP90_1011009</name>
</gene>
<name>A0A3D9HZ74_9PROT</name>
<dbReference type="InterPro" id="IPR029030">
    <property type="entry name" value="Caspase-like_dom_sf"/>
</dbReference>
<dbReference type="Pfam" id="PF00656">
    <property type="entry name" value="Peptidase_C14"/>
    <property type="match status" value="1"/>
</dbReference>
<feature type="chain" id="PRO_5017795563" evidence="1">
    <location>
        <begin position="25"/>
        <end position="501"/>
    </location>
</feature>
<accession>A0A3D9HZ74</accession>
<proteinExistence type="predicted"/>
<feature type="signal peptide" evidence="1">
    <location>
        <begin position="1"/>
        <end position="24"/>
    </location>
</feature>
<dbReference type="Pfam" id="PF08239">
    <property type="entry name" value="SH3_3"/>
    <property type="match status" value="1"/>
</dbReference>
<dbReference type="Proteomes" id="UP000256845">
    <property type="component" value="Unassembled WGS sequence"/>
</dbReference>
<evidence type="ECO:0000259" key="2">
    <source>
        <dbReference type="PROSITE" id="PS51781"/>
    </source>
</evidence>
<dbReference type="Gene3D" id="2.30.30.40">
    <property type="entry name" value="SH3 Domains"/>
    <property type="match status" value="1"/>
</dbReference>
<evidence type="ECO:0000313" key="4">
    <source>
        <dbReference type="Proteomes" id="UP000256845"/>
    </source>
</evidence>
<dbReference type="GO" id="GO:0006508">
    <property type="term" value="P:proteolysis"/>
    <property type="evidence" value="ECO:0007669"/>
    <property type="project" value="InterPro"/>
</dbReference>
<feature type="domain" description="SH3b" evidence="2">
    <location>
        <begin position="303"/>
        <end position="368"/>
    </location>
</feature>
<sequence length="501" mass="55236">MPHWFRIGLIFLAVTLPALAPARAQDDIGVAIIIGNKSYGADVPKVLYAHRDADAFRDYVVDVLKMEEENIIDLRDASQAEMLAVFGSERSHQGKLWSYLDPAGKSDVVIYYSGHGVPGIRDGRGYLLPVDADPNLAEINGYPLDLLYQNLGRLETASVTVFLDACFSGDSPNGVLIRAASPGLMQVALPEEAAKMTVLTAASGSQLASWDEEEEHGLFTGYLMEGLYGEADGNDDGEITAAEVKAYLDAEMTRAARRRFLRDQVASLTGDGTRVLSRPGEDGFPEEDEALDEEGYHVEIPASGYLYVGPEYLNLRAGPGTIYEKLAVLSPNTRLQVLSRAGDSDWLRVSLTGGQKGYVFGQFLRQEPPGRPETPRPIIEEVPEDEELFLPPPAAAARPPRPENFWRPIPGDLQQSQPIRRNPVQIGQVNRLDFKKGNVVIALNGDVRAQPLRPRGRLVTMTRDGRMIFLTIIKVNKKKLWARVAGDVNEMEVGLRVFARR</sequence>
<comment type="caution">
    <text evidence="3">The sequence shown here is derived from an EMBL/GenBank/DDBJ whole genome shotgun (WGS) entry which is preliminary data.</text>
</comment>
<protein>
    <submittedName>
        <fullName evidence="3">Caspase domain-containing protein</fullName>
    </submittedName>
</protein>
<dbReference type="OrthoDB" id="7313965at2"/>
<dbReference type="Gene3D" id="3.40.50.1460">
    <property type="match status" value="1"/>
</dbReference>
<organism evidence="3 4">
    <name type="scientific">Aestuariispira insulae</name>
    <dbReference type="NCBI Taxonomy" id="1461337"/>
    <lineage>
        <taxon>Bacteria</taxon>
        <taxon>Pseudomonadati</taxon>
        <taxon>Pseudomonadota</taxon>
        <taxon>Alphaproteobacteria</taxon>
        <taxon>Rhodospirillales</taxon>
        <taxon>Kiloniellaceae</taxon>
        <taxon>Aestuariispira</taxon>
    </lineage>
</organism>